<evidence type="ECO:0000313" key="1">
    <source>
        <dbReference type="EMBL" id="NKG21727.1"/>
    </source>
</evidence>
<comment type="caution">
    <text evidence="1">The sequence shown here is derived from an EMBL/GenBank/DDBJ whole genome shotgun (WGS) entry which is preliminary data.</text>
</comment>
<evidence type="ECO:0000313" key="2">
    <source>
        <dbReference type="Proteomes" id="UP000746595"/>
    </source>
</evidence>
<organism evidence="1 2">
    <name type="scientific">Paeniglutamicibacter terrestris</name>
    <dbReference type="NCBI Taxonomy" id="2723403"/>
    <lineage>
        <taxon>Bacteria</taxon>
        <taxon>Bacillati</taxon>
        <taxon>Actinomycetota</taxon>
        <taxon>Actinomycetes</taxon>
        <taxon>Micrococcales</taxon>
        <taxon>Micrococcaceae</taxon>
        <taxon>Paeniglutamicibacter</taxon>
    </lineage>
</organism>
<dbReference type="RefSeq" id="WP_168152559.1">
    <property type="nucleotide sequence ID" value="NZ_JAAWVT010000006.1"/>
</dbReference>
<sequence>MRPTHQASPLWSQTQQFRSSAAWKLLSTAPWAVAFLRAEFTSAKPRVGLEVFHASLESFLKVVRSEDPSFNDSTTAAQYADAWVRNQFLARPLLDGHFAYEPTAQTARVLKFLSDFSGDRTNLNSSRLNTLLVSLESLAHETDPDPAARIRALEAEIAQRQDKINALRDGTSPAVLPREGALAATRSVLDMASGLPADFKRMRDGVQEMLHALRGEIMESSSVKGVAIGAVLEGDKQLRSTPQGETFRGFTEFLNSPQAQARFREAVNEVLERDFVDALDNQERHTLANLLRELRRQASEVHQSYGRLSESLHAYVQSAEFKEAAILREAVRNAEIAVASSRALNSRTPVAPIRLFAPRFTSVSTLGIYDPDEHVAPPKLAAPPALSVADIRRTPSTPAPDVAALKNAITVSRAAGGGSVGLSKIYDSLDTSLKHLNTIRYLIEAARNGGETIDVSSLEEISFTQVDGATRIALVPAMSFTKDPA</sequence>
<dbReference type="Pfam" id="PF11855">
    <property type="entry name" value="DUF3375"/>
    <property type="match status" value="1"/>
</dbReference>
<dbReference type="EMBL" id="JAAWVT010000006">
    <property type="protein sequence ID" value="NKG21727.1"/>
    <property type="molecule type" value="Genomic_DNA"/>
</dbReference>
<reference evidence="1 2" key="1">
    <citation type="submission" date="2020-04" db="EMBL/GenBank/DDBJ databases">
        <title>Paeniglutamicibacter sp. ANT13_2, a novel actinomycete isolated from sediment in Antarctica.</title>
        <authorList>
            <person name="Sakdapetsiri C."/>
            <person name="Pinyakong O."/>
        </authorList>
    </citation>
    <scope>NUCLEOTIDE SEQUENCE [LARGE SCALE GENOMIC DNA]</scope>
    <source>
        <strain evidence="1 2">ANT13_2</strain>
    </source>
</reference>
<dbReference type="InterPro" id="IPR021804">
    <property type="entry name" value="DUF3375"/>
</dbReference>
<dbReference type="Proteomes" id="UP000746595">
    <property type="component" value="Unassembled WGS sequence"/>
</dbReference>
<keyword evidence="2" id="KW-1185">Reference proteome</keyword>
<accession>A0ABX1G626</accession>
<gene>
    <name evidence="1" type="ORF">HED64_13550</name>
</gene>
<protein>
    <submittedName>
        <fullName evidence="1">DUF3375 domain-containing protein</fullName>
    </submittedName>
</protein>
<name>A0ABX1G626_9MICC</name>
<proteinExistence type="predicted"/>